<keyword evidence="1" id="KW-0472">Membrane</keyword>
<sequence>MKSGFRLKLSIIMIVFAIIISFTITLIDHQRLKNELKKNEQFHIEQIENIAEYSLNTIEKAYFLFEAETAAKMKSSSEILISKYEEQPNFDQWDFQELKKMLEFDIYIINEDFVITHSSFQEDIGLDFMACCRKLASVLEERRQTGNFYDDGMDIEQHTGLVKKYSYMATRDKKYMIQLGYSLQDGVIFQEFNFLDTIEELEKRYPSVDNINVLNIGGNLLGIPIEEMRLTQGRRAAFERTLSTQEMTELREEVNGEASIYRYIPYTSKYDGGTTKNKVIEIVYNEKNLQDVLNGNKRTFYIQLSVILMVAVVIALLIARWLAKPMYLAFHDSLTGLKNRAAFDELLRSALLDKNDGLALVMLDLDNFKLVNDYHGHDKGDLLLKNVARTLKTFAGAKDVSARLGGDEFAMIIRSSDLKEIKKTADQMIAAVRDICEEIELDGERVTVSIGIALTPEHGTTPAELYKNADTALYRSKAKGKNQFCFFQNEN</sequence>
<dbReference type="SUPFAM" id="SSF55073">
    <property type="entry name" value="Nucleotide cyclase"/>
    <property type="match status" value="1"/>
</dbReference>
<evidence type="ECO:0000259" key="2">
    <source>
        <dbReference type="PROSITE" id="PS50887"/>
    </source>
</evidence>
<dbReference type="EMBL" id="JAOTPO010000001">
    <property type="protein sequence ID" value="MDE5411760.1"/>
    <property type="molecule type" value="Genomic_DNA"/>
</dbReference>
<dbReference type="Pfam" id="PF00990">
    <property type="entry name" value="GGDEF"/>
    <property type="match status" value="1"/>
</dbReference>
<dbReference type="InterPro" id="IPR029787">
    <property type="entry name" value="Nucleotide_cyclase"/>
</dbReference>
<organism evidence="3 4">
    <name type="scientific">Alkalihalobacterium chitinilyticum</name>
    <dbReference type="NCBI Taxonomy" id="2980103"/>
    <lineage>
        <taxon>Bacteria</taxon>
        <taxon>Bacillati</taxon>
        <taxon>Bacillota</taxon>
        <taxon>Bacilli</taxon>
        <taxon>Bacillales</taxon>
        <taxon>Bacillaceae</taxon>
        <taxon>Alkalihalobacterium</taxon>
    </lineage>
</organism>
<dbReference type="NCBIfam" id="TIGR00254">
    <property type="entry name" value="GGDEF"/>
    <property type="match status" value="1"/>
</dbReference>
<dbReference type="Proteomes" id="UP001148125">
    <property type="component" value="Unassembled WGS sequence"/>
</dbReference>
<feature type="transmembrane region" description="Helical" evidence="1">
    <location>
        <begin position="7"/>
        <end position="27"/>
    </location>
</feature>
<reference evidence="3" key="1">
    <citation type="submission" date="2024-05" db="EMBL/GenBank/DDBJ databases">
        <title>Alkalihalobacillus sp. strain MEB203 novel alkaliphilic bacterium from Lonar Lake, India.</title>
        <authorList>
            <person name="Joshi A."/>
            <person name="Thite S."/>
            <person name="Mengade P."/>
        </authorList>
    </citation>
    <scope>NUCLEOTIDE SEQUENCE</scope>
    <source>
        <strain evidence="3">MEB 203</strain>
    </source>
</reference>
<dbReference type="InterPro" id="IPR000160">
    <property type="entry name" value="GGDEF_dom"/>
</dbReference>
<evidence type="ECO:0000313" key="4">
    <source>
        <dbReference type="Proteomes" id="UP001148125"/>
    </source>
</evidence>
<dbReference type="Gene3D" id="3.30.70.270">
    <property type="match status" value="1"/>
</dbReference>
<dbReference type="RefSeq" id="WP_275116396.1">
    <property type="nucleotide sequence ID" value="NZ_JAOTPO010000001.1"/>
</dbReference>
<keyword evidence="4" id="KW-1185">Reference proteome</keyword>
<protein>
    <submittedName>
        <fullName evidence="3">GGDEF domain-containing protein</fullName>
    </submittedName>
</protein>
<dbReference type="PANTHER" id="PTHR46663">
    <property type="entry name" value="DIGUANYLATE CYCLASE DGCT-RELATED"/>
    <property type="match status" value="1"/>
</dbReference>
<dbReference type="PANTHER" id="PTHR46663:SF2">
    <property type="entry name" value="GGDEF DOMAIN-CONTAINING PROTEIN"/>
    <property type="match status" value="1"/>
</dbReference>
<comment type="caution">
    <text evidence="3">The sequence shown here is derived from an EMBL/GenBank/DDBJ whole genome shotgun (WGS) entry which is preliminary data.</text>
</comment>
<dbReference type="CDD" id="cd01949">
    <property type="entry name" value="GGDEF"/>
    <property type="match status" value="1"/>
</dbReference>
<proteinExistence type="predicted"/>
<evidence type="ECO:0000256" key="1">
    <source>
        <dbReference type="SAM" id="Phobius"/>
    </source>
</evidence>
<dbReference type="InterPro" id="IPR052163">
    <property type="entry name" value="DGC-Regulatory_Protein"/>
</dbReference>
<keyword evidence="1" id="KW-0812">Transmembrane</keyword>
<name>A0ABT5V8H3_9BACI</name>
<dbReference type="InterPro" id="IPR043128">
    <property type="entry name" value="Rev_trsase/Diguanyl_cyclase"/>
</dbReference>
<accession>A0ABT5V8H3</accession>
<keyword evidence="1" id="KW-1133">Transmembrane helix</keyword>
<gene>
    <name evidence="3" type="ORF">N7Z68_00005</name>
</gene>
<feature type="transmembrane region" description="Helical" evidence="1">
    <location>
        <begin position="300"/>
        <end position="323"/>
    </location>
</feature>
<feature type="domain" description="GGDEF" evidence="2">
    <location>
        <begin position="356"/>
        <end position="489"/>
    </location>
</feature>
<dbReference type="PROSITE" id="PS50887">
    <property type="entry name" value="GGDEF"/>
    <property type="match status" value="1"/>
</dbReference>
<dbReference type="SMART" id="SM00267">
    <property type="entry name" value="GGDEF"/>
    <property type="match status" value="1"/>
</dbReference>
<evidence type="ECO:0000313" key="3">
    <source>
        <dbReference type="EMBL" id="MDE5411760.1"/>
    </source>
</evidence>